<dbReference type="PANTHER" id="PTHR22916">
    <property type="entry name" value="GLYCOSYLTRANSFERASE"/>
    <property type="match status" value="1"/>
</dbReference>
<evidence type="ECO:0000313" key="4">
    <source>
        <dbReference type="Proteomes" id="UP000308444"/>
    </source>
</evidence>
<feature type="non-terminal residue" evidence="3">
    <location>
        <position position="297"/>
    </location>
</feature>
<dbReference type="PANTHER" id="PTHR22916:SF3">
    <property type="entry name" value="UDP-GLCNAC:BETAGAL BETA-1,3-N-ACETYLGLUCOSAMINYLTRANSFERASE-LIKE PROTEIN 1"/>
    <property type="match status" value="1"/>
</dbReference>
<dbReference type="AlphaFoldDB" id="A0A9X9A5M1"/>
<reference evidence="3 4" key="1">
    <citation type="journal article" date="2019" name="Environ. Microbiol.">
        <title>An active ?-lactamase is a part of an orchestrated cell wall stress resistance network of Bacillus subtilis and related rhizosphere species.</title>
        <authorList>
            <person name="Bucher T."/>
            <person name="Keren-Paz A."/>
            <person name="Hausser J."/>
            <person name="Olender T."/>
            <person name="Cytryn E."/>
            <person name="Kolodkin-Gal I."/>
        </authorList>
    </citation>
    <scope>NUCLEOTIDE SEQUENCE [LARGE SCALE GENOMIC DNA]</scope>
    <source>
        <strain evidence="3 4">I32</strain>
    </source>
</reference>
<gene>
    <name evidence="3" type="ORF">FC695_27465</name>
</gene>
<dbReference type="InterPro" id="IPR001173">
    <property type="entry name" value="Glyco_trans_2-like"/>
</dbReference>
<organism evidence="3 4">
    <name type="scientific">Bacillus cereus</name>
    <dbReference type="NCBI Taxonomy" id="1396"/>
    <lineage>
        <taxon>Bacteria</taxon>
        <taxon>Bacillati</taxon>
        <taxon>Bacillota</taxon>
        <taxon>Bacilli</taxon>
        <taxon>Bacillales</taxon>
        <taxon>Bacillaceae</taxon>
        <taxon>Bacillus</taxon>
        <taxon>Bacillus cereus group</taxon>
    </lineage>
</organism>
<proteinExistence type="inferred from homology"/>
<protein>
    <submittedName>
        <fullName evidence="3">Glycosyltransferase</fullName>
    </submittedName>
</protein>
<dbReference type="GO" id="GO:0016758">
    <property type="term" value="F:hexosyltransferase activity"/>
    <property type="evidence" value="ECO:0007669"/>
    <property type="project" value="UniProtKB-ARBA"/>
</dbReference>
<dbReference type="EMBL" id="SZOH01002362">
    <property type="protein sequence ID" value="TKI95330.1"/>
    <property type="molecule type" value="Genomic_DNA"/>
</dbReference>
<dbReference type="SUPFAM" id="SSF53448">
    <property type="entry name" value="Nucleotide-diphospho-sugar transferases"/>
    <property type="match status" value="1"/>
</dbReference>
<comment type="similarity">
    <text evidence="1">Belongs to the glycosyltransferase 2 family.</text>
</comment>
<evidence type="ECO:0000259" key="2">
    <source>
        <dbReference type="Pfam" id="PF00535"/>
    </source>
</evidence>
<evidence type="ECO:0000313" key="3">
    <source>
        <dbReference type="EMBL" id="TKI95330.1"/>
    </source>
</evidence>
<accession>A0A9X9A5M1</accession>
<dbReference type="Proteomes" id="UP000308444">
    <property type="component" value="Unassembled WGS sequence"/>
</dbReference>
<feature type="domain" description="Glycosyltransferase 2-like" evidence="2">
    <location>
        <begin position="3"/>
        <end position="166"/>
    </location>
</feature>
<dbReference type="InterPro" id="IPR029044">
    <property type="entry name" value="Nucleotide-diphossugar_trans"/>
</dbReference>
<dbReference type="Gene3D" id="3.90.550.10">
    <property type="entry name" value="Spore Coat Polysaccharide Biosynthesis Protein SpsA, Chain A"/>
    <property type="match status" value="1"/>
</dbReference>
<name>A0A9X9A5M1_BACCE</name>
<evidence type="ECO:0000256" key="1">
    <source>
        <dbReference type="ARBA" id="ARBA00006739"/>
    </source>
</evidence>
<dbReference type="Pfam" id="PF00535">
    <property type="entry name" value="Glycos_transf_2"/>
    <property type="match status" value="1"/>
</dbReference>
<sequence length="297" mass="34469">MISIIMATYNGSHYLKEQLESIANQTIKPEEIVIVDDCSADNTIEIIENFKRNNKGFSIKLILNEKNMGPALSFAKGVLESKGDFIFFCDQDDIWFENKIEEVLTIFKNNPKIKMLCTGYYLYDDKNKKVIKDSQNSGEVFEVSLSKVLKGNISPGCTVAFSGIYRDKAKLINERIFIHDWFYSIISAVDSGLYYYCKPLIYYRIHSNNTIGKNLSFYPKYSREKRIKSIERHIQFYEELISLNIFNDKNSKEIGNMVNELIEINHIRLNLLNSDIGYVSYLNKIYNLKNNINIKSV</sequence>
<comment type="caution">
    <text evidence="3">The sequence shown here is derived from an EMBL/GenBank/DDBJ whole genome shotgun (WGS) entry which is preliminary data.</text>
</comment>